<dbReference type="Proteomes" id="UP000799118">
    <property type="component" value="Unassembled WGS sequence"/>
</dbReference>
<proteinExistence type="predicted"/>
<feature type="transmembrane region" description="Helical" evidence="1">
    <location>
        <begin position="48"/>
        <end position="68"/>
    </location>
</feature>
<evidence type="ECO:0000313" key="3">
    <source>
        <dbReference type="Proteomes" id="UP000799118"/>
    </source>
</evidence>
<accession>A0A6A4IMN6</accession>
<dbReference type="EMBL" id="ML769384">
    <property type="protein sequence ID" value="KAE9411070.1"/>
    <property type="molecule type" value="Genomic_DNA"/>
</dbReference>
<keyword evidence="1" id="KW-1133">Transmembrane helix</keyword>
<organism evidence="2 3">
    <name type="scientific">Gymnopus androsaceus JB14</name>
    <dbReference type="NCBI Taxonomy" id="1447944"/>
    <lineage>
        <taxon>Eukaryota</taxon>
        <taxon>Fungi</taxon>
        <taxon>Dikarya</taxon>
        <taxon>Basidiomycota</taxon>
        <taxon>Agaricomycotina</taxon>
        <taxon>Agaricomycetes</taxon>
        <taxon>Agaricomycetidae</taxon>
        <taxon>Agaricales</taxon>
        <taxon>Marasmiineae</taxon>
        <taxon>Omphalotaceae</taxon>
        <taxon>Gymnopus</taxon>
    </lineage>
</organism>
<evidence type="ECO:0000256" key="1">
    <source>
        <dbReference type="SAM" id="Phobius"/>
    </source>
</evidence>
<evidence type="ECO:0000313" key="2">
    <source>
        <dbReference type="EMBL" id="KAE9411070.1"/>
    </source>
</evidence>
<reference evidence="2" key="1">
    <citation type="journal article" date="2019" name="Environ. Microbiol.">
        <title>Fungal ecological strategies reflected in gene transcription - a case study of two litter decomposers.</title>
        <authorList>
            <person name="Barbi F."/>
            <person name="Kohler A."/>
            <person name="Barry K."/>
            <person name="Baskaran P."/>
            <person name="Daum C."/>
            <person name="Fauchery L."/>
            <person name="Ihrmark K."/>
            <person name="Kuo A."/>
            <person name="LaButti K."/>
            <person name="Lipzen A."/>
            <person name="Morin E."/>
            <person name="Grigoriev I.V."/>
            <person name="Henrissat B."/>
            <person name="Lindahl B."/>
            <person name="Martin F."/>
        </authorList>
    </citation>
    <scope>NUCLEOTIDE SEQUENCE</scope>
    <source>
        <strain evidence="2">JB14</strain>
    </source>
</reference>
<keyword evidence="1" id="KW-0472">Membrane</keyword>
<keyword evidence="3" id="KW-1185">Reference proteome</keyword>
<protein>
    <submittedName>
        <fullName evidence="2">Uncharacterized protein</fullName>
    </submittedName>
</protein>
<keyword evidence="1" id="KW-0812">Transmembrane</keyword>
<dbReference type="AlphaFoldDB" id="A0A6A4IMN6"/>
<name>A0A6A4IMN6_9AGAR</name>
<gene>
    <name evidence="2" type="ORF">BT96DRAFT_912414</name>
</gene>
<sequence>MPRVTTSVADPLYTVCSVLFGIYLSKKVEFETMDESGVRFRMGKMKRLVLPFSLEFSLTFVKGGMVGMDLGSLFSFLFRPHYREISEKRK</sequence>